<dbReference type="Proteomes" id="UP000050326">
    <property type="component" value="Unassembled WGS sequence"/>
</dbReference>
<dbReference type="PATRIC" id="fig|36849.3.peg.3427"/>
<dbReference type="STRING" id="36849.OXPF_32340"/>
<dbReference type="AlphaFoldDB" id="A0A0P8W3Q5"/>
<keyword evidence="1" id="KW-0812">Transmembrane</keyword>
<dbReference type="RefSeq" id="WP_242854430.1">
    <property type="nucleotide sequence ID" value="NZ_LKET01000041.1"/>
</dbReference>
<organism evidence="2 3">
    <name type="scientific">Oxobacter pfennigii</name>
    <dbReference type="NCBI Taxonomy" id="36849"/>
    <lineage>
        <taxon>Bacteria</taxon>
        <taxon>Bacillati</taxon>
        <taxon>Bacillota</taxon>
        <taxon>Clostridia</taxon>
        <taxon>Eubacteriales</taxon>
        <taxon>Clostridiaceae</taxon>
        <taxon>Oxobacter</taxon>
    </lineage>
</organism>
<keyword evidence="1" id="KW-1133">Transmembrane helix</keyword>
<dbReference type="EMBL" id="LKET01000041">
    <property type="protein sequence ID" value="KPU43220.1"/>
    <property type="molecule type" value="Genomic_DNA"/>
</dbReference>
<accession>A0A0P8W3Q5</accession>
<keyword evidence="1" id="KW-0472">Membrane</keyword>
<keyword evidence="3" id="KW-1185">Reference proteome</keyword>
<feature type="transmembrane region" description="Helical" evidence="1">
    <location>
        <begin position="270"/>
        <end position="294"/>
    </location>
</feature>
<evidence type="ECO:0008006" key="4">
    <source>
        <dbReference type="Google" id="ProtNLM"/>
    </source>
</evidence>
<protein>
    <recommendedName>
        <fullName evidence="4">Bacterial type II secretion system protein F domain protein</fullName>
    </recommendedName>
</protein>
<comment type="caution">
    <text evidence="2">The sequence shown here is derived from an EMBL/GenBank/DDBJ whole genome shotgun (WGS) entry which is preliminary data.</text>
</comment>
<feature type="transmembrane region" description="Helical" evidence="1">
    <location>
        <begin position="90"/>
        <end position="110"/>
    </location>
</feature>
<proteinExistence type="predicted"/>
<evidence type="ECO:0000313" key="2">
    <source>
        <dbReference type="EMBL" id="KPU43220.1"/>
    </source>
</evidence>
<evidence type="ECO:0000256" key="1">
    <source>
        <dbReference type="SAM" id="Phobius"/>
    </source>
</evidence>
<sequence>MFYQVIIFILLTAAGVLLYRQLLKIPKRSMKKNLKHLQKERETPGRRLLNRVIMPLAKPVSRLIPLDPVKEAQMASMLRRGGSALTPKEYQARAILCALFTLPLALLFVILGAPNLAPLILLFALLIYRHFTTDLKDQLKEKKKRIEMELPGFVRSILYRLEDNRHDGSQSTVQVDLIQIFEDYLRVASEAFKEDVAILIVEMKAKDIETALRNFNERLGLTDVSFLVNALIGLHRGEHQGEALSYLAQDMDIKAKEAMRKKLDSLPRRVKIASIPLVGVTIASLLYVIGSHLIRSMGGLF</sequence>
<feature type="transmembrane region" description="Helical" evidence="1">
    <location>
        <begin position="6"/>
        <end position="23"/>
    </location>
</feature>
<evidence type="ECO:0000313" key="3">
    <source>
        <dbReference type="Proteomes" id="UP000050326"/>
    </source>
</evidence>
<reference evidence="2 3" key="1">
    <citation type="submission" date="2015-09" db="EMBL/GenBank/DDBJ databases">
        <title>Genome sequence of Oxobacter pfennigii DSM 3222.</title>
        <authorList>
            <person name="Poehlein A."/>
            <person name="Bengelsdorf F.R."/>
            <person name="Schiel-Bengelsdorf B."/>
            <person name="Duerre P."/>
            <person name="Daniel R."/>
        </authorList>
    </citation>
    <scope>NUCLEOTIDE SEQUENCE [LARGE SCALE GENOMIC DNA]</scope>
    <source>
        <strain evidence="2 3">DSM 3222</strain>
    </source>
</reference>
<name>A0A0P8W3Q5_9CLOT</name>
<gene>
    <name evidence="2" type="ORF">OXPF_32340</name>
</gene>